<evidence type="ECO:0000313" key="8">
    <source>
        <dbReference type="Proteomes" id="UP000663844"/>
    </source>
</evidence>
<feature type="transmembrane region" description="Helical" evidence="5">
    <location>
        <begin position="335"/>
        <end position="354"/>
    </location>
</feature>
<dbReference type="Proteomes" id="UP000663844">
    <property type="component" value="Unassembled WGS sequence"/>
</dbReference>
<evidence type="ECO:0000256" key="3">
    <source>
        <dbReference type="ARBA" id="ARBA00022989"/>
    </source>
</evidence>
<dbReference type="AlphaFoldDB" id="A0A819SRC3"/>
<dbReference type="EMBL" id="CAJOAZ010004463">
    <property type="protein sequence ID" value="CAF4060447.1"/>
    <property type="molecule type" value="Genomic_DNA"/>
</dbReference>
<dbReference type="Gene3D" id="1.20.1070.10">
    <property type="entry name" value="Rhodopsin 7-helix transmembrane proteins"/>
    <property type="match status" value="2"/>
</dbReference>
<feature type="transmembrane region" description="Helical" evidence="5">
    <location>
        <begin position="378"/>
        <end position="398"/>
    </location>
</feature>
<feature type="transmembrane region" description="Helical" evidence="5">
    <location>
        <begin position="299"/>
        <end position="323"/>
    </location>
</feature>
<reference evidence="7" key="1">
    <citation type="submission" date="2021-02" db="EMBL/GenBank/DDBJ databases">
        <authorList>
            <person name="Nowell W R."/>
        </authorList>
    </citation>
    <scope>NUCLEOTIDE SEQUENCE</scope>
</reference>
<proteinExistence type="predicted"/>
<accession>A0A819SRC3</accession>
<dbReference type="GO" id="GO:0004930">
    <property type="term" value="F:G protein-coupled receptor activity"/>
    <property type="evidence" value="ECO:0007669"/>
    <property type="project" value="InterPro"/>
</dbReference>
<evidence type="ECO:0000256" key="4">
    <source>
        <dbReference type="ARBA" id="ARBA00023136"/>
    </source>
</evidence>
<name>A0A819SRC3_9BILA</name>
<gene>
    <name evidence="7" type="ORF">OXD698_LOCUS33089</name>
</gene>
<dbReference type="GO" id="GO:0016020">
    <property type="term" value="C:membrane"/>
    <property type="evidence" value="ECO:0007669"/>
    <property type="project" value="UniProtKB-SubCell"/>
</dbReference>
<evidence type="ECO:0000313" key="7">
    <source>
        <dbReference type="EMBL" id="CAF4060447.1"/>
    </source>
</evidence>
<dbReference type="SUPFAM" id="SSF81321">
    <property type="entry name" value="Family A G protein-coupled receptor-like"/>
    <property type="match status" value="2"/>
</dbReference>
<feature type="domain" description="G-protein coupled receptors family 1 profile" evidence="6">
    <location>
        <begin position="130"/>
        <end position="398"/>
    </location>
</feature>
<feature type="transmembrane region" description="Helical" evidence="5">
    <location>
        <begin position="244"/>
        <end position="268"/>
    </location>
</feature>
<dbReference type="Pfam" id="PF00001">
    <property type="entry name" value="7tm_1"/>
    <property type="match status" value="2"/>
</dbReference>
<comment type="subcellular location">
    <subcellularLocation>
        <location evidence="1">Membrane</location>
    </subcellularLocation>
</comment>
<feature type="transmembrane region" description="Helical" evidence="5">
    <location>
        <begin position="204"/>
        <end position="223"/>
    </location>
</feature>
<keyword evidence="4 5" id="KW-0472">Membrane</keyword>
<evidence type="ECO:0000259" key="6">
    <source>
        <dbReference type="PROSITE" id="PS50262"/>
    </source>
</evidence>
<keyword evidence="3 5" id="KW-1133">Transmembrane helix</keyword>
<keyword evidence="2 5" id="KW-0812">Transmembrane</keyword>
<feature type="transmembrane region" description="Helical" evidence="5">
    <location>
        <begin position="152"/>
        <end position="173"/>
    </location>
</feature>
<feature type="transmembrane region" description="Helical" evidence="5">
    <location>
        <begin position="116"/>
        <end position="140"/>
    </location>
</feature>
<sequence>MAMFQNRHRRVILETPSFCAWWNWWAYSSTTALVWIAACGSIERHLLIFHNGIMATRKRRFFLHILPMLTAIVCSYTFYFVVIVFHSCDDYWDYTALLCLLPCYIYSESTVALYDFVMHTMMPLSIVTVANVALVIRVLWQKRNQQRDWQRKWKLAAHLILVAIFFMITWYPLAINNMLIDYPFVMIYYRYRRVMPATPSFCLWWNWWVYSLTAAFIWVAAWGSIDRHLLIFHNGIMATRRRRFVFHTLPMLIATIYPYIFYFIVIILNSCENYWDYNYVFCLQPCFGYSQPTVALYDFVMHTMMPLSIVTVANVGLVIRVLWQKRNQQRDWQRKWKLAAHLILIAIYFIITWYPEAINNIVYIYTSSPVSVSLQVKYFFFLPAILEMTLPMVSLFFLPDFKRTVFRFRQTTVRPVTFNLQTMATRRP</sequence>
<evidence type="ECO:0000256" key="5">
    <source>
        <dbReference type="SAM" id="Phobius"/>
    </source>
</evidence>
<feature type="transmembrane region" description="Helical" evidence="5">
    <location>
        <begin position="61"/>
        <end position="85"/>
    </location>
</feature>
<evidence type="ECO:0000256" key="2">
    <source>
        <dbReference type="ARBA" id="ARBA00022692"/>
    </source>
</evidence>
<dbReference type="InterPro" id="IPR017452">
    <property type="entry name" value="GPCR_Rhodpsn_7TM"/>
</dbReference>
<organism evidence="7 8">
    <name type="scientific">Adineta steineri</name>
    <dbReference type="NCBI Taxonomy" id="433720"/>
    <lineage>
        <taxon>Eukaryota</taxon>
        <taxon>Metazoa</taxon>
        <taxon>Spiralia</taxon>
        <taxon>Gnathifera</taxon>
        <taxon>Rotifera</taxon>
        <taxon>Eurotatoria</taxon>
        <taxon>Bdelloidea</taxon>
        <taxon>Adinetida</taxon>
        <taxon>Adinetidae</taxon>
        <taxon>Adineta</taxon>
    </lineage>
</organism>
<protein>
    <recommendedName>
        <fullName evidence="6">G-protein coupled receptors family 1 profile domain-containing protein</fullName>
    </recommendedName>
</protein>
<comment type="caution">
    <text evidence="7">The sequence shown here is derived from an EMBL/GenBank/DDBJ whole genome shotgun (WGS) entry which is preliminary data.</text>
</comment>
<dbReference type="InterPro" id="IPR000276">
    <property type="entry name" value="GPCR_Rhodpsn"/>
</dbReference>
<dbReference type="PROSITE" id="PS50262">
    <property type="entry name" value="G_PROTEIN_RECEP_F1_2"/>
    <property type="match status" value="1"/>
</dbReference>
<evidence type="ECO:0000256" key="1">
    <source>
        <dbReference type="ARBA" id="ARBA00004370"/>
    </source>
</evidence>